<feature type="active site" evidence="4">
    <location>
        <position position="71"/>
    </location>
</feature>
<dbReference type="GO" id="GO:0004601">
    <property type="term" value="F:peroxidase activity"/>
    <property type="evidence" value="ECO:0007669"/>
    <property type="project" value="UniProtKB-KW"/>
</dbReference>
<dbReference type="PANTHER" id="PTHR11592:SF44">
    <property type="entry name" value="GLUTATHIONE PEROXIDASE"/>
    <property type="match status" value="1"/>
</dbReference>
<name>A0A857JDB9_9ALTE</name>
<protein>
    <recommendedName>
        <fullName evidence="5">Glutathione peroxidase</fullName>
    </recommendedName>
</protein>
<keyword evidence="6" id="KW-0732">Signal</keyword>
<dbReference type="EMBL" id="CP047656">
    <property type="protein sequence ID" value="QHJ10025.1"/>
    <property type="molecule type" value="Genomic_DNA"/>
</dbReference>
<gene>
    <name evidence="7" type="ORF">FX988_00234</name>
</gene>
<dbReference type="AlphaFoldDB" id="A0A857JDB9"/>
<keyword evidence="8" id="KW-1185">Reference proteome</keyword>
<dbReference type="PANTHER" id="PTHR11592">
    <property type="entry name" value="GLUTATHIONE PEROXIDASE"/>
    <property type="match status" value="1"/>
</dbReference>
<dbReference type="KEGG" id="pmes:FX988_00234"/>
<keyword evidence="3 5" id="KW-0560">Oxidoreductase</keyword>
<dbReference type="InterPro" id="IPR029759">
    <property type="entry name" value="GPX_AS"/>
</dbReference>
<evidence type="ECO:0000256" key="1">
    <source>
        <dbReference type="ARBA" id="ARBA00006926"/>
    </source>
</evidence>
<evidence type="ECO:0000256" key="6">
    <source>
        <dbReference type="SAM" id="SignalP"/>
    </source>
</evidence>
<dbReference type="InterPro" id="IPR036249">
    <property type="entry name" value="Thioredoxin-like_sf"/>
</dbReference>
<dbReference type="PRINTS" id="PR01011">
    <property type="entry name" value="GLUTPROXDASE"/>
</dbReference>
<dbReference type="PROSITE" id="PS00460">
    <property type="entry name" value="GLUTATHIONE_PEROXID_1"/>
    <property type="match status" value="1"/>
</dbReference>
<dbReference type="PROSITE" id="PS51355">
    <property type="entry name" value="GLUTATHIONE_PEROXID_3"/>
    <property type="match status" value="1"/>
</dbReference>
<dbReference type="InterPro" id="IPR000889">
    <property type="entry name" value="Glutathione_peroxidase"/>
</dbReference>
<evidence type="ECO:0000256" key="3">
    <source>
        <dbReference type="ARBA" id="ARBA00023002"/>
    </source>
</evidence>
<feature type="signal peptide" evidence="6">
    <location>
        <begin position="1"/>
        <end position="31"/>
    </location>
</feature>
<evidence type="ECO:0000313" key="7">
    <source>
        <dbReference type="EMBL" id="QHJ10025.1"/>
    </source>
</evidence>
<reference evidence="7 8" key="1">
    <citation type="submission" date="2019-12" db="EMBL/GenBank/DDBJ databases">
        <title>Genome sequencing and assembly of endphytes of Porphyra tenera.</title>
        <authorList>
            <person name="Park J.M."/>
            <person name="Shin R."/>
            <person name="Jo S.H."/>
        </authorList>
    </citation>
    <scope>NUCLEOTIDE SEQUENCE [LARGE SCALE GENOMIC DNA]</scope>
    <source>
        <strain evidence="7 8">GPM4</strain>
    </source>
</reference>
<dbReference type="GO" id="GO:0034599">
    <property type="term" value="P:cellular response to oxidative stress"/>
    <property type="evidence" value="ECO:0007669"/>
    <property type="project" value="TreeGrafter"/>
</dbReference>
<evidence type="ECO:0000256" key="2">
    <source>
        <dbReference type="ARBA" id="ARBA00022559"/>
    </source>
</evidence>
<dbReference type="PIRSF" id="PIRSF000303">
    <property type="entry name" value="Glutathion_perox"/>
    <property type="match status" value="1"/>
</dbReference>
<evidence type="ECO:0000256" key="4">
    <source>
        <dbReference type="PIRSR" id="PIRSR000303-1"/>
    </source>
</evidence>
<keyword evidence="2 5" id="KW-0575">Peroxidase</keyword>
<feature type="chain" id="PRO_5032950457" description="Glutathione peroxidase" evidence="6">
    <location>
        <begin position="32"/>
        <end position="192"/>
    </location>
</feature>
<accession>A0A857JDB9</accession>
<dbReference type="Proteomes" id="UP000464524">
    <property type="component" value="Chromosome"/>
</dbReference>
<dbReference type="Pfam" id="PF00255">
    <property type="entry name" value="GSHPx"/>
    <property type="match status" value="1"/>
</dbReference>
<comment type="similarity">
    <text evidence="1 5">Belongs to the glutathione peroxidase family.</text>
</comment>
<proteinExistence type="inferred from homology"/>
<dbReference type="SUPFAM" id="SSF52833">
    <property type="entry name" value="Thioredoxin-like"/>
    <property type="match status" value="1"/>
</dbReference>
<dbReference type="CDD" id="cd00340">
    <property type="entry name" value="GSH_Peroxidase"/>
    <property type="match status" value="1"/>
</dbReference>
<evidence type="ECO:0000256" key="5">
    <source>
        <dbReference type="RuleBase" id="RU000499"/>
    </source>
</evidence>
<dbReference type="Gene3D" id="3.40.30.10">
    <property type="entry name" value="Glutaredoxin"/>
    <property type="match status" value="1"/>
</dbReference>
<evidence type="ECO:0000313" key="8">
    <source>
        <dbReference type="Proteomes" id="UP000464524"/>
    </source>
</evidence>
<sequence>MLLTMHKHAGVHMKKLLAITCLTLFCNMAYSAQCPDLLKFVKRKLNSQETVNMCDAYAGKTVLFVNTASYCGFTPQFKGLEDLYSKYKDQGLMVLGFPSHDFNQEDKDESKTAELCELTYGVEFPMFESMPVRGRDADPLYKMLAKKSGTTVKWNFYKYLMDKNGNLVNTYASSTKPTDPQFISAIEETLKL</sequence>
<organism evidence="7 8">
    <name type="scientific">Paraglaciecola mesophila</name>
    <dbReference type="NCBI Taxonomy" id="197222"/>
    <lineage>
        <taxon>Bacteria</taxon>
        <taxon>Pseudomonadati</taxon>
        <taxon>Pseudomonadota</taxon>
        <taxon>Gammaproteobacteria</taxon>
        <taxon>Alteromonadales</taxon>
        <taxon>Alteromonadaceae</taxon>
        <taxon>Paraglaciecola</taxon>
    </lineage>
</organism>